<dbReference type="PANTHER" id="PTHR46033">
    <property type="entry name" value="PROTEIN MAIN-LIKE 2"/>
    <property type="match status" value="1"/>
</dbReference>
<protein>
    <recommendedName>
        <fullName evidence="3">Aminotransferase-like plant mobile domain-containing protein</fullName>
    </recommendedName>
</protein>
<sequence>MDAQGRILFELAPDKSVRKQASRLEYKRSLPSSSILIDVSPNDKITLVSEVSVNSGLDNLSSLRGRAIFELGVIEWTKSILDKFGNTLDRAGIFGAVGVSCYPYHYCVNTWRAFLELWGPLTSTLHYGNREMSVSLHDLKLIGGLPIVCIPYEEFISENKEMRRGGPYPSTLTELLCIHSQLCELYKQTFIRWEEWITHFYRGKLLYAAYGENAQQVSHARRDKFTGSQSALKISKEGELAAFQAFWLSRFVLPSHCYKIRPETFYMACLMAQGDKISLAPSVLRHIYHGLGEIVTEPRGPDMPVVEAKSLDITSVRLIFRTNESVDYRPSPFIEQKEQYYPNRFACQFGFDQGVPSNKLQFGIEKRRKCCIEDLAKAQRLLLRTGTGTHFYISCSTYNGACTWAYCRWWMRACAPYLGRFVSFVYLALKKHPLERKSNVLVIKSLREVSSGLRRETLLSDVGEADSTTYPRDFPPVEQRNNNTRTGKHTSFSLNIDEGKNFKRACYQKCDDSKDETVFPQDNYILDEDSVTPEETKQDSASKPRKTESKKLKVKVQKPEPKLKKPAQKHVVKSPLKGTKSKTMDPMSESQQVESELRDLGPQLKETEPRLQLEGDSESVSGGTEPIGSDPYVSENIHEDTSSMIDISSYLHEECQEAKKNLDLQLLDLGQQLTDLKATEHSIREVEEQAQRLREAYETARDDLEEQIRSLKETSKCQIKLDEELRQARINAQEDKLLDLEHAESL</sequence>
<dbReference type="Proteomes" id="UP001457282">
    <property type="component" value="Unassembled WGS sequence"/>
</dbReference>
<evidence type="ECO:0000313" key="5">
    <source>
        <dbReference type="Proteomes" id="UP001457282"/>
    </source>
</evidence>
<feature type="domain" description="Aminotransferase-like plant mobile" evidence="3">
    <location>
        <begin position="92"/>
        <end position="297"/>
    </location>
</feature>
<feature type="compositionally biased region" description="Basic and acidic residues" evidence="2">
    <location>
        <begin position="595"/>
        <end position="613"/>
    </location>
</feature>
<dbReference type="Pfam" id="PF10536">
    <property type="entry name" value="PMD"/>
    <property type="match status" value="1"/>
</dbReference>
<feature type="compositionally biased region" description="Basic and acidic residues" evidence="2">
    <location>
        <begin position="534"/>
        <end position="563"/>
    </location>
</feature>
<organism evidence="4 5">
    <name type="scientific">Rubus argutus</name>
    <name type="common">Southern blackberry</name>
    <dbReference type="NCBI Taxonomy" id="59490"/>
    <lineage>
        <taxon>Eukaryota</taxon>
        <taxon>Viridiplantae</taxon>
        <taxon>Streptophyta</taxon>
        <taxon>Embryophyta</taxon>
        <taxon>Tracheophyta</taxon>
        <taxon>Spermatophyta</taxon>
        <taxon>Magnoliopsida</taxon>
        <taxon>eudicotyledons</taxon>
        <taxon>Gunneridae</taxon>
        <taxon>Pentapetalae</taxon>
        <taxon>rosids</taxon>
        <taxon>fabids</taxon>
        <taxon>Rosales</taxon>
        <taxon>Rosaceae</taxon>
        <taxon>Rosoideae</taxon>
        <taxon>Rosoideae incertae sedis</taxon>
        <taxon>Rubus</taxon>
    </lineage>
</organism>
<comment type="caution">
    <text evidence="4">The sequence shown here is derived from an EMBL/GenBank/DDBJ whole genome shotgun (WGS) entry which is preliminary data.</text>
</comment>
<reference evidence="4 5" key="1">
    <citation type="journal article" date="2023" name="G3 (Bethesda)">
        <title>A chromosome-length genome assembly and annotation of blackberry (Rubus argutus, cv. 'Hillquist').</title>
        <authorList>
            <person name="Bruna T."/>
            <person name="Aryal R."/>
            <person name="Dudchenko O."/>
            <person name="Sargent D.J."/>
            <person name="Mead D."/>
            <person name="Buti M."/>
            <person name="Cavallini A."/>
            <person name="Hytonen T."/>
            <person name="Andres J."/>
            <person name="Pham M."/>
            <person name="Weisz D."/>
            <person name="Mascagni F."/>
            <person name="Usai G."/>
            <person name="Natali L."/>
            <person name="Bassil N."/>
            <person name="Fernandez G.E."/>
            <person name="Lomsadze A."/>
            <person name="Armour M."/>
            <person name="Olukolu B."/>
            <person name="Poorten T."/>
            <person name="Britton C."/>
            <person name="Davik J."/>
            <person name="Ashrafi H."/>
            <person name="Aiden E.L."/>
            <person name="Borodovsky M."/>
            <person name="Worthington M."/>
        </authorList>
    </citation>
    <scope>NUCLEOTIDE SEQUENCE [LARGE SCALE GENOMIC DNA]</scope>
    <source>
        <strain evidence="4">PI 553951</strain>
    </source>
</reference>
<feature type="compositionally biased region" description="Polar residues" evidence="2">
    <location>
        <begin position="479"/>
        <end position="492"/>
    </location>
</feature>
<name>A0AAW1WWB7_RUBAR</name>
<evidence type="ECO:0000259" key="3">
    <source>
        <dbReference type="Pfam" id="PF10536"/>
    </source>
</evidence>
<dbReference type="InterPro" id="IPR044824">
    <property type="entry name" value="MAIN-like"/>
</dbReference>
<feature type="region of interest" description="Disordered" evidence="2">
    <location>
        <begin position="466"/>
        <end position="492"/>
    </location>
</feature>
<dbReference type="GO" id="GO:0010073">
    <property type="term" value="P:meristem maintenance"/>
    <property type="evidence" value="ECO:0007669"/>
    <property type="project" value="InterPro"/>
</dbReference>
<evidence type="ECO:0000256" key="2">
    <source>
        <dbReference type="SAM" id="MobiDB-lite"/>
    </source>
</evidence>
<proteinExistence type="predicted"/>
<dbReference type="InterPro" id="IPR019557">
    <property type="entry name" value="AminoTfrase-like_pln_mobile"/>
</dbReference>
<dbReference type="PANTHER" id="PTHR46033:SF40">
    <property type="entry name" value="EXPRESSED PROTEIN"/>
    <property type="match status" value="1"/>
</dbReference>
<keyword evidence="1" id="KW-0175">Coiled coil</keyword>
<dbReference type="EMBL" id="JBEDUW010000005">
    <property type="protein sequence ID" value="KAK9929109.1"/>
    <property type="molecule type" value="Genomic_DNA"/>
</dbReference>
<evidence type="ECO:0000313" key="4">
    <source>
        <dbReference type="EMBL" id="KAK9929109.1"/>
    </source>
</evidence>
<dbReference type="AlphaFoldDB" id="A0AAW1WWB7"/>
<keyword evidence="5" id="KW-1185">Reference proteome</keyword>
<gene>
    <name evidence="4" type="ORF">M0R45_026217</name>
</gene>
<feature type="coiled-coil region" evidence="1">
    <location>
        <begin position="676"/>
        <end position="714"/>
    </location>
</feature>
<feature type="region of interest" description="Disordered" evidence="2">
    <location>
        <begin position="520"/>
        <end position="635"/>
    </location>
</feature>
<evidence type="ECO:0000256" key="1">
    <source>
        <dbReference type="SAM" id="Coils"/>
    </source>
</evidence>
<accession>A0AAW1WWB7</accession>